<sequence>MGSAASKISKAKPTPRVPPTPAMPSARAPKPDPIPEVSEGKSEGIVKDGQDPTFLKNLSALGQVHVPHNGFAIRTDNSMLKILERRKATEEAAETPTLNRVGARTLSNLLDERKSAKTAQEVEELCEMYGVSVEALNELGKHVNAPSVSKITLPAKSVEEDDGETHLAIWVDPPVVQEGISA</sequence>
<comment type="caution">
    <text evidence="2">The sequence shown here is derived from an EMBL/GenBank/DDBJ whole genome shotgun (WGS) entry which is preliminary data.</text>
</comment>
<name>A0A1Y2DJN1_9BASI</name>
<dbReference type="OrthoDB" id="4085451at2759"/>
<evidence type="ECO:0000313" key="3">
    <source>
        <dbReference type="Proteomes" id="UP000193467"/>
    </source>
</evidence>
<evidence type="ECO:0000313" key="2">
    <source>
        <dbReference type="EMBL" id="ORY59431.1"/>
    </source>
</evidence>
<keyword evidence="3" id="KW-1185">Reference proteome</keyword>
<feature type="region of interest" description="Disordered" evidence="1">
    <location>
        <begin position="1"/>
        <end position="51"/>
    </location>
</feature>
<dbReference type="EMBL" id="MCGR01000076">
    <property type="protein sequence ID" value="ORY59431.1"/>
    <property type="molecule type" value="Genomic_DNA"/>
</dbReference>
<feature type="compositionally biased region" description="Basic and acidic residues" evidence="1">
    <location>
        <begin position="38"/>
        <end position="50"/>
    </location>
</feature>
<proteinExistence type="predicted"/>
<dbReference type="InParanoid" id="A0A1Y2DJN1"/>
<evidence type="ECO:0000256" key="1">
    <source>
        <dbReference type="SAM" id="MobiDB-lite"/>
    </source>
</evidence>
<accession>A0A1Y2DJN1</accession>
<gene>
    <name evidence="2" type="ORF">BCR35DRAFT_309299</name>
</gene>
<reference evidence="2 3" key="1">
    <citation type="submission" date="2016-07" db="EMBL/GenBank/DDBJ databases">
        <title>Pervasive Adenine N6-methylation of Active Genes in Fungi.</title>
        <authorList>
            <consortium name="DOE Joint Genome Institute"/>
            <person name="Mondo S.J."/>
            <person name="Dannebaum R.O."/>
            <person name="Kuo R.C."/>
            <person name="Labutti K."/>
            <person name="Haridas S."/>
            <person name="Kuo A."/>
            <person name="Salamov A."/>
            <person name="Ahrendt S.R."/>
            <person name="Lipzen A."/>
            <person name="Sullivan W."/>
            <person name="Andreopoulos W.B."/>
            <person name="Clum A."/>
            <person name="Lindquist E."/>
            <person name="Daum C."/>
            <person name="Ramamoorthy G.K."/>
            <person name="Gryganskyi A."/>
            <person name="Culley D."/>
            <person name="Magnuson J.K."/>
            <person name="James T.Y."/>
            <person name="O'Malley M.A."/>
            <person name="Stajich J.E."/>
            <person name="Spatafora J.W."/>
            <person name="Visel A."/>
            <person name="Grigoriev I.V."/>
        </authorList>
    </citation>
    <scope>NUCLEOTIDE SEQUENCE [LARGE SCALE GENOMIC DNA]</scope>
    <source>
        <strain evidence="2 3">62-1032</strain>
    </source>
</reference>
<organism evidence="2 3">
    <name type="scientific">Leucosporidium creatinivorum</name>
    <dbReference type="NCBI Taxonomy" id="106004"/>
    <lineage>
        <taxon>Eukaryota</taxon>
        <taxon>Fungi</taxon>
        <taxon>Dikarya</taxon>
        <taxon>Basidiomycota</taxon>
        <taxon>Pucciniomycotina</taxon>
        <taxon>Microbotryomycetes</taxon>
        <taxon>Leucosporidiales</taxon>
        <taxon>Leucosporidium</taxon>
    </lineage>
</organism>
<protein>
    <submittedName>
        <fullName evidence="2">Uncharacterized protein</fullName>
    </submittedName>
</protein>
<dbReference type="Proteomes" id="UP000193467">
    <property type="component" value="Unassembled WGS sequence"/>
</dbReference>
<dbReference type="AlphaFoldDB" id="A0A1Y2DJN1"/>